<dbReference type="PROSITE" id="PS00678">
    <property type="entry name" value="WD_REPEATS_1"/>
    <property type="match status" value="3"/>
</dbReference>
<dbReference type="PROSITE" id="PS50082">
    <property type="entry name" value="WD_REPEATS_2"/>
    <property type="match status" value="4"/>
</dbReference>
<evidence type="ECO:0000256" key="5">
    <source>
        <dbReference type="SAM" id="MobiDB-lite"/>
    </source>
</evidence>
<name>A0A8S1MBV3_9CILI</name>
<keyword evidence="4" id="KW-0175">Coiled coil</keyword>
<accession>A0A8S1MBV3</accession>
<evidence type="ECO:0000259" key="6">
    <source>
        <dbReference type="Pfam" id="PF05729"/>
    </source>
</evidence>
<dbReference type="InterPro" id="IPR050349">
    <property type="entry name" value="WD_LIS1/nudF_dynein_reg"/>
</dbReference>
<gene>
    <name evidence="7" type="ORF">PSON_ATCC_30995.1.T0370016</name>
</gene>
<feature type="coiled-coil region" evidence="4">
    <location>
        <begin position="434"/>
        <end position="461"/>
    </location>
</feature>
<feature type="coiled-coil region" evidence="4">
    <location>
        <begin position="1076"/>
        <end position="1175"/>
    </location>
</feature>
<feature type="repeat" description="WD" evidence="3">
    <location>
        <begin position="3117"/>
        <end position="3158"/>
    </location>
</feature>
<keyword evidence="2" id="KW-0677">Repeat</keyword>
<dbReference type="PANTHER" id="PTHR44129">
    <property type="entry name" value="WD REPEAT-CONTAINING PROTEIN POP1"/>
    <property type="match status" value="1"/>
</dbReference>
<evidence type="ECO:0000256" key="1">
    <source>
        <dbReference type="ARBA" id="ARBA00022574"/>
    </source>
</evidence>
<dbReference type="Pfam" id="PF00400">
    <property type="entry name" value="WD40"/>
    <property type="match status" value="4"/>
</dbReference>
<evidence type="ECO:0000256" key="4">
    <source>
        <dbReference type="SAM" id="Coils"/>
    </source>
</evidence>
<feature type="repeat" description="WD" evidence="3">
    <location>
        <begin position="3159"/>
        <end position="3200"/>
    </location>
</feature>
<dbReference type="InterPro" id="IPR019775">
    <property type="entry name" value="WD40_repeat_CS"/>
</dbReference>
<dbReference type="Pfam" id="PF05729">
    <property type="entry name" value="NACHT"/>
    <property type="match status" value="1"/>
</dbReference>
<organism evidence="7 8">
    <name type="scientific">Paramecium sonneborni</name>
    <dbReference type="NCBI Taxonomy" id="65129"/>
    <lineage>
        <taxon>Eukaryota</taxon>
        <taxon>Sar</taxon>
        <taxon>Alveolata</taxon>
        <taxon>Ciliophora</taxon>
        <taxon>Intramacronucleata</taxon>
        <taxon>Oligohymenophorea</taxon>
        <taxon>Peniculida</taxon>
        <taxon>Parameciidae</taxon>
        <taxon>Paramecium</taxon>
    </lineage>
</organism>
<dbReference type="SMART" id="SM00320">
    <property type="entry name" value="WD40"/>
    <property type="match status" value="11"/>
</dbReference>
<dbReference type="InterPro" id="IPR007111">
    <property type="entry name" value="NACHT_NTPase"/>
</dbReference>
<dbReference type="EMBL" id="CAJJDN010000037">
    <property type="protein sequence ID" value="CAD8077908.1"/>
    <property type="molecule type" value="Genomic_DNA"/>
</dbReference>
<dbReference type="Proteomes" id="UP000692954">
    <property type="component" value="Unassembled WGS sequence"/>
</dbReference>
<protein>
    <recommendedName>
        <fullName evidence="6">NACHT domain-containing protein</fullName>
    </recommendedName>
</protein>
<sequence length="4170" mass="491377">MLDKMTKCKHFMISDKSGNNMNKCKSSQFQNQYNKYQSQQLRGGGCIMSSCRSGQQNQEPEMPNEAPQVQLDLIQTEKQTEFEKELPQNFSTDFDDSVSEIEKGFSDLSNNSVKNKVILRIQWFSYNKNIFNNISNQSTINTDLKNKINDNLNKLLDVLPNYLDVSWFLCYQIAQICNDLLRILYSHQLDDSNDILEKVKNFSESIKNGSDNIWKGGLEFEKTLMEIMLNNCSHPGEELDLLKEVAMDAGKSILKAFKKEQNTYLKKQQRQSYIQFKYIKLIIYFKHIKWRIIEQDSQSVYSSIQTLKGLFQKYIQESKNWILHFCWIQTITDIILYRPIIEQEQLSKDNLQEKIMFQKLAFDNKKAIILFFNQESDQILNQIYSKYRKNELQLLCQNIIDEQFAQNKKLWDYYCNFHFINKQEDAEQHNLIQVNREQELLKKLFEQLKALVIQIRQTQNEISANQEVIPKQLFEDHKNKLFSKFFDLWKKAIYIMNIIIDFLNFDFEKIKLTKNQQKFEDQQKIVQKFVQEEFPNFQRDFLYGFLEAISYYELKEKEKQEDNEMDKQKNTKIFSLDENQLSDSFDNFLNAINQLQKEVDSQDHNEVKIENLNEFFIQIIQGFWIRQIQIALKQDFQLNDDELKDIEKIREQVILCQIKITTINFLSQFMKFKLRRQKGQKENFKCIKIKDSFKKRFIGILKKHIDNLTSLKVNLDKDFNVDVIKSNFELIDSEIDFDIKTIKIEKQAIQRKIQKLERKEKDKSELKNKLAFLMKVAQLLHNFQGLFIIFVNQIEQPDKNLQVQSDKNCSSVEKYKEDFKMKNNQLLDDLKAMIEKIEGEKDSDSQNHEFLDFQILYCDIWSSKYQTINDQIKSVMKFYQSYQKLLLIYLDSFFYQINDQSEQNEKDEKDQFILKIKEFKNNNLEFVNDLEQQIEISLNEIKKEGQIYIENNSTKNQLSLIQFLTFFEMDYEMENEAEDEINIAVLQEIKNQIQQKINLVVDFIEAKDYKVGECLVYNLIRLQNSNLEDQIINFASQTIQKMWVYEKDQRVRNLLKNKELIEMQKLIFSRDIQTMSDQIKQEIQQRMQNLENLQQQIRLQGNFQEREKLQEQLRLCYQQLDESIDNVSEMSDAMNITLMFLKDISKDVKSIKTSIDNLQNSLQDIGNDIRKLRGKKYGELLEIRKQKILYQAQHQEIDSIYVKLKTTERNPFDGSSKPGSFLLQEDIKDYGGEVNEFIWHDNIKDQGNEKDVMLLSGFAGSGKSRAAKKIEEFLWKSQGTQSEWIPIYVSLPTLKNPKYNLLDQALESENYQFDKYQIKEFKDAICKQKVKVVLILDSYDEMKQDCVQQNLIMTNKLIQDLNIQKFERQLKIIITTRREILNTDGYETWFYGESLETLKEVQLLNFDQDQQDEYLEKYCELSIKRIIKQIYEFVKQVQEQAFDLVEFLKIWSSILIQVKQSLSNSKKIESDSIFNNKEEEIIIKKIKSQQVFQFLSDEQITGLRKDLLSLWSINKFQKSINSVNIQNLLTTPFMLEIIVQVLPSMTKKYQGSVKIKENFRQNYISMNKRAKQSRNQIQQFQKQMEEQTKKKHNRQEKNQQSVVKSSKIKKTQKKKKIDDIMDQLENIQFFQNFSIDSNIQYLEEYFNSEGQKLLLNINNIDIVLMALKIKKLTVFEFYESFISYYHEQQIIKQRELGKISNYESFALDMYQFSSSLALDMTIRDMSQISYKQKGQLLLQSNFKATQEVDNWLDQYLSDSYSDKEYKKLIRSCILLSAKGSSYSFTHKSIQEFFVAQFIYNFLLSLVENQKPENFDYVKTSLFNQNYFNVSHEAFRGAHYFIKDKLLSIGNIDQKMIDIIKLSKNQDFCRAASNSINILSQMNVYLGSQDFSQINLADTNISGLSFFECYFSNSIFQNVIISSCNFNEADLSDINWDVTCKEKPYLVGPKQCYDALAISPDGKYIASGGKEGIVKLWNPQNYTAIKDFNGQSCITQLQFSSDSQLLISLNSVGTIIFSNMRDLQFTQKEAIIPDKNGKIKQFQLSQDYQQMFILTQSEFIIKDFDQLFQVEESQYESEIIKKNLESLYERFPNFAKLNENFIIDLTQTEKYMDKIEKDTKNITFSQDRNYMATLNGLQQIKIWELETNLCTVIQTDYNIYSIQFTSDSKSLIMQGRKMISFSEINSLKNKKEIIKKSKCQEICISPINNQIIAIAIENAIETINIQTQNLLKRREFEFQPRKIIISLDGQSIALMLLQNNYKNVQFQILEFETLKTKINIEWDPIRWVSYFLSEDLSRMFISLNINSDEYLHTLKTFELNLQIMNYKRQSQFKEYLIADIFCIKPKSQIIAYVQNEKKGIILFNIENQKQIGNELSNQENQVVALCFSPTQNILAAFYQDSQAYQVLIWNLDTQKASNLDNKMLKNETFLLRPLTSLTFSPNGNILIVSFLSTLQIYILKSESWVFNKSLDNYNISDNQIYFSLDSKFLPIIDSNQFVYILDVEDDYKQKNSFEIKNTFNMIFTLDNNIQIFITDHSLILFNISTKKIEKEKKFDLKISQTSVSQNKCEIAVVLSEQQSSISSIIQFWSYQNNDFELIGSKIFLGYITYVCFINNDKELLLQCLNDDNEKIIGVYQKSQFIYKNFLNEGFNCGTFSKSNQLIALAVNAKAIHILTSQLDYFSDISLNQTDYPDFVLFIQNDQILVQGNTNGVFKFWNIKNNELLKIKWIQNQSLLLCMEKEGILEIQQTSCLESENQEDQIVNQQKIELGEQSKIEFKIIGYYENINDFSSSQDGENIIGIFNNQQILNLNRYNFEFCSSEDIKKIQLTFCGKFLIILTTNYNLIILNKDSQFQKLHQKEQVYDFDLHPKMNLLAISTYGVIELFKISDIKMEAIFSIDLTIDFFWPQQGEQQNLKFTENGQILVFIVNQRDIRWYQVYESKTLKALGFKPYKPSEKIYLTYSKHLAYIQFIQIYSGYGGQRIINILNIEKQNAQIPFSNHPQQFSLSQDEQIVYILSSQEIYKFDIQQMVTKEITKNKNYFHIQAADNNSLIVIRQQEMESIIEYWNESGNSEIGKSKNTVLGSSFFPQQQLLALTFEKNQIIQLWNIKAKKIISNLQGHRQKINSLAFSTDGLILATASDDQSIRLWNIDFNEQIDPSVGHREQVRIIAFSKDGFLIASGSHDQTIILWDLLEKKFLNQLEDHSGSINCLEFSYCSKFLYSGSEDMSVRIWDIENPRQSKIINILIYDFPVTQTCLSPINPNVIAINYNNALQFINKEDIQEAFPFLPKASCLCFTNNDDLIYLIETNEESQLLIYDINNKKSQLIQMYKKQNFPQQILSLKNNKELFVLRQLDVQENISLLQQDQNNKWINNPNLSLPIAQQIMLSPEKQTLVLENSTTLTFWRVEFLKGNILYEYKVPQNLKFLTISVDCTLALFLDEYCEQQNKQKNIKLKLVDLKNKNFDKYRSFVWEVKFQKLDGYFDDFCLSFDVKYLVAYENFYSYSKGKTRSILHYLELERPEKIQKILKEENESYLITFRFSTVDSHFIYAAYKNGKIIEWNLQTGASKILFSYQNQDIFNVFNNLQFSPQFNYLVLKEKQIGYFQEKIQLKLYDRKQQINIDILQCKKDVNVINFSEDERLVAFSNNEQLWLCSFSNSNLIEQDKFQLVEREYAQQIRFYQNILLLAQKKDSDLLYIFEIQPNLKLKIKDCVQIKVKISDFNYNLVQQQLIIFGEKQIILYQIQNRIIGEPIQFENKPKDEIIDPSNQVYCFSPDEEYFALLTNNSSEKKQLSLRNTITFEEKMQPIEIEGHTLAFQKLNEKLLLAISNENNLSFFSIKNNLEKVKTFTFEKKILSFQLTSQYLLINFSTRVLNEIEESILIYQIKSLENNLIKQDILRGITGIISKNNKYLAYINRKNTKILKMYNKIHFQTEGQNQKFNLISFSSNGKYLALYKNEYVKCDQYFYSLPKEITIVLIIDSESLEIKQSLQYGEKVTFIDISVNWKYIAYYNDKNIQIDEITNYFEFKTSKKLPLTENDQCSAISLSSKGNYLVSGNWNQENSESKIFLWDVNQNKLIAQSGNLDSLLSYIKFCPDDITFAAALESSPLHLYQIKKSDQEIKIQCYKSIARYSTILAHQSILSTKSKVEKSQNSIKELFIQKGAIQKNN</sequence>
<keyword evidence="1 3" id="KW-0853">WD repeat</keyword>
<proteinExistence type="predicted"/>
<feature type="domain" description="NACHT" evidence="6">
    <location>
        <begin position="1251"/>
        <end position="1420"/>
    </location>
</feature>
<evidence type="ECO:0000313" key="7">
    <source>
        <dbReference type="EMBL" id="CAD8077908.1"/>
    </source>
</evidence>
<feature type="repeat" description="WD" evidence="3">
    <location>
        <begin position="1945"/>
        <end position="1986"/>
    </location>
</feature>
<feature type="region of interest" description="Disordered" evidence="5">
    <location>
        <begin position="1580"/>
        <end position="1610"/>
    </location>
</feature>
<feature type="repeat" description="WD" evidence="3">
    <location>
        <begin position="3201"/>
        <end position="3242"/>
    </location>
</feature>
<dbReference type="OrthoDB" id="10250769at2759"/>
<evidence type="ECO:0000256" key="3">
    <source>
        <dbReference type="PROSITE-ProRule" id="PRU00221"/>
    </source>
</evidence>
<dbReference type="PROSITE" id="PS50294">
    <property type="entry name" value="WD_REPEATS_REGION"/>
    <property type="match status" value="4"/>
</dbReference>
<reference evidence="7" key="1">
    <citation type="submission" date="2021-01" db="EMBL/GenBank/DDBJ databases">
        <authorList>
            <consortium name="Genoscope - CEA"/>
            <person name="William W."/>
        </authorList>
    </citation>
    <scope>NUCLEOTIDE SEQUENCE</scope>
</reference>
<comment type="caution">
    <text evidence="7">The sequence shown here is derived from an EMBL/GenBank/DDBJ whole genome shotgun (WGS) entry which is preliminary data.</text>
</comment>
<keyword evidence="8" id="KW-1185">Reference proteome</keyword>
<evidence type="ECO:0000313" key="8">
    <source>
        <dbReference type="Proteomes" id="UP000692954"/>
    </source>
</evidence>
<dbReference type="InterPro" id="IPR001680">
    <property type="entry name" value="WD40_rpt"/>
</dbReference>
<evidence type="ECO:0000256" key="2">
    <source>
        <dbReference type="ARBA" id="ARBA00022737"/>
    </source>
</evidence>
<feature type="coiled-coil region" evidence="4">
    <location>
        <begin position="739"/>
        <end position="776"/>
    </location>
</feature>
<feature type="coiled-coil region" evidence="4">
    <location>
        <begin position="816"/>
        <end position="847"/>
    </location>
</feature>